<dbReference type="KEGG" id="pbs:Plabr_4519"/>
<dbReference type="Pfam" id="PF12867">
    <property type="entry name" value="DinB_2"/>
    <property type="match status" value="1"/>
</dbReference>
<gene>
    <name evidence="2" type="ordered locus">Plabr_4519</name>
</gene>
<accession>F0SMB1</accession>
<dbReference type="Proteomes" id="UP000006860">
    <property type="component" value="Chromosome"/>
</dbReference>
<dbReference type="eggNOG" id="COG2318">
    <property type="taxonomic scope" value="Bacteria"/>
</dbReference>
<dbReference type="InterPro" id="IPR024775">
    <property type="entry name" value="DinB-like"/>
</dbReference>
<dbReference type="EMBL" id="CP002546">
    <property type="protein sequence ID" value="ADY62090.1"/>
    <property type="molecule type" value="Genomic_DNA"/>
</dbReference>
<feature type="domain" description="DinB-like" evidence="1">
    <location>
        <begin position="13"/>
        <end position="152"/>
    </location>
</feature>
<sequence length="165" mass="18533">MQDFKARLLHGLNTARNYTNELLSALSSESEWLHRATSGGNHALWIAGHLAVVDNAFIGRFDESRAWTDHDDWKTLFGKGSQPHDDAAAYPSVETIRETMAERRAVLLECLESCSDEDFLRELPPGAPPFLYDIASMFQMGAWHEGIHAGQLSIIHRQLGHPPLR</sequence>
<protein>
    <recommendedName>
        <fullName evidence="1">DinB-like domain-containing protein</fullName>
    </recommendedName>
</protein>
<dbReference type="InterPro" id="IPR034660">
    <property type="entry name" value="DinB/YfiT-like"/>
</dbReference>
<proteinExistence type="predicted"/>
<evidence type="ECO:0000313" key="2">
    <source>
        <dbReference type="EMBL" id="ADY62090.1"/>
    </source>
</evidence>
<reference evidence="3" key="1">
    <citation type="submission" date="2011-02" db="EMBL/GenBank/DDBJ databases">
        <title>The complete genome of Planctomyces brasiliensis DSM 5305.</title>
        <authorList>
            <person name="Lucas S."/>
            <person name="Copeland A."/>
            <person name="Lapidus A."/>
            <person name="Bruce D."/>
            <person name="Goodwin L."/>
            <person name="Pitluck S."/>
            <person name="Kyrpides N."/>
            <person name="Mavromatis K."/>
            <person name="Pagani I."/>
            <person name="Ivanova N."/>
            <person name="Ovchinnikova G."/>
            <person name="Lu M."/>
            <person name="Detter J.C."/>
            <person name="Han C."/>
            <person name="Land M."/>
            <person name="Hauser L."/>
            <person name="Markowitz V."/>
            <person name="Cheng J.-F."/>
            <person name="Hugenholtz P."/>
            <person name="Woyke T."/>
            <person name="Wu D."/>
            <person name="Tindall B."/>
            <person name="Pomrenke H.G."/>
            <person name="Brambilla E."/>
            <person name="Klenk H.-P."/>
            <person name="Eisen J.A."/>
        </authorList>
    </citation>
    <scope>NUCLEOTIDE SEQUENCE [LARGE SCALE GENOMIC DNA]</scope>
    <source>
        <strain evidence="3">ATCC 49424 / DSM 5305 / JCM 21570 / NBRC 103401 / IFAM 1448</strain>
    </source>
</reference>
<dbReference type="Gene3D" id="1.20.120.450">
    <property type="entry name" value="dinb family like domain"/>
    <property type="match status" value="1"/>
</dbReference>
<dbReference type="RefSeq" id="WP_013630794.1">
    <property type="nucleotide sequence ID" value="NC_015174.1"/>
</dbReference>
<evidence type="ECO:0000259" key="1">
    <source>
        <dbReference type="Pfam" id="PF12867"/>
    </source>
</evidence>
<name>F0SMB1_RUBBR</name>
<dbReference type="HOGENOM" id="CLU_1575458_0_0_0"/>
<dbReference type="AlphaFoldDB" id="F0SMB1"/>
<keyword evidence="3" id="KW-1185">Reference proteome</keyword>
<dbReference type="OrthoDB" id="267642at2"/>
<dbReference type="SUPFAM" id="SSF109854">
    <property type="entry name" value="DinB/YfiT-like putative metalloenzymes"/>
    <property type="match status" value="1"/>
</dbReference>
<organism evidence="2 3">
    <name type="scientific">Rubinisphaera brasiliensis (strain ATCC 49424 / DSM 5305 / JCM 21570 / IAM 15109 / NBRC 103401 / IFAM 1448)</name>
    <name type="common">Planctomyces brasiliensis</name>
    <dbReference type="NCBI Taxonomy" id="756272"/>
    <lineage>
        <taxon>Bacteria</taxon>
        <taxon>Pseudomonadati</taxon>
        <taxon>Planctomycetota</taxon>
        <taxon>Planctomycetia</taxon>
        <taxon>Planctomycetales</taxon>
        <taxon>Planctomycetaceae</taxon>
        <taxon>Rubinisphaera</taxon>
    </lineage>
</organism>
<evidence type="ECO:0000313" key="3">
    <source>
        <dbReference type="Proteomes" id="UP000006860"/>
    </source>
</evidence>